<evidence type="ECO:0000313" key="2">
    <source>
        <dbReference type="EMBL" id="EHL29109.1"/>
    </source>
</evidence>
<proteinExistence type="predicted"/>
<evidence type="ECO:0000256" key="1">
    <source>
        <dbReference type="SAM" id="Phobius"/>
    </source>
</evidence>
<dbReference type="AlphaFoldDB" id="G9EU35"/>
<dbReference type="EMBL" id="JH413849">
    <property type="protein sequence ID" value="EHL29109.1"/>
    <property type="molecule type" value="Genomic_DNA"/>
</dbReference>
<reference evidence="2 3" key="1">
    <citation type="journal article" date="2011" name="BMC Genomics">
        <title>Insight into cross-talk between intra-amoebal pathogens.</title>
        <authorList>
            <person name="Gimenez G."/>
            <person name="Bertelli C."/>
            <person name="Moliner C."/>
            <person name="Robert C."/>
            <person name="Raoult D."/>
            <person name="Fournier P.E."/>
            <person name="Greub G."/>
        </authorList>
    </citation>
    <scope>NUCLEOTIDE SEQUENCE [LARGE SCALE GENOMIC DNA]</scope>
    <source>
        <strain evidence="2 3">LLAP12</strain>
    </source>
</reference>
<keyword evidence="1" id="KW-0472">Membrane</keyword>
<dbReference type="InParanoid" id="G9EU35"/>
<accession>G9EU35</accession>
<keyword evidence="1" id="KW-1133">Transmembrane helix</keyword>
<keyword evidence="3" id="KW-1185">Reference proteome</keyword>
<organism evidence="2 3">
    <name type="scientific">Legionella drancourtii LLAP12</name>
    <dbReference type="NCBI Taxonomy" id="658187"/>
    <lineage>
        <taxon>Bacteria</taxon>
        <taxon>Pseudomonadati</taxon>
        <taxon>Pseudomonadota</taxon>
        <taxon>Gammaproteobacteria</taxon>
        <taxon>Legionellales</taxon>
        <taxon>Legionellaceae</taxon>
        <taxon>Legionella</taxon>
    </lineage>
</organism>
<protein>
    <submittedName>
        <fullName evidence="2">Uncharacterized protein</fullName>
    </submittedName>
</protein>
<keyword evidence="1" id="KW-0812">Transmembrane</keyword>
<dbReference type="HOGENOM" id="CLU_2862259_0_0_6"/>
<sequence length="64" mass="6994">MCKGPIVPAPALKAKAHPTAITLAFIPILPPVIHCGLAHYFASYNMSFLVLNLINQFCQRLFAV</sequence>
<name>G9EU35_9GAMM</name>
<evidence type="ECO:0000313" key="3">
    <source>
        <dbReference type="Proteomes" id="UP000002770"/>
    </source>
</evidence>
<gene>
    <name evidence="2" type="ORF">LDG_8825</name>
</gene>
<dbReference type="Proteomes" id="UP000002770">
    <property type="component" value="Unassembled WGS sequence"/>
</dbReference>
<feature type="transmembrane region" description="Helical" evidence="1">
    <location>
        <begin position="20"/>
        <end position="42"/>
    </location>
</feature>